<keyword evidence="8 10" id="KW-0472">Membrane</keyword>
<reference evidence="12" key="1">
    <citation type="journal article" date="2013" name="Int. J. Syst. Evol. Microbiol.">
        <title>Polycladomyces abyssicola gen. nov., sp. nov., a thermophilic filamentous bacterium isolated from hemipelagic sediment.</title>
        <authorList>
            <person name="Tsubouchi T."/>
            <person name="Shimane Y."/>
            <person name="Mori K."/>
            <person name="Usui K."/>
            <person name="Hiraki T."/>
            <person name="Tame A."/>
            <person name="Uematsu K."/>
            <person name="Maruyama T."/>
            <person name="Hatada Y."/>
        </authorList>
    </citation>
    <scope>NUCLEOTIDE SEQUENCE</scope>
    <source>
        <strain evidence="12">JIR-001</strain>
    </source>
</reference>
<dbReference type="PANTHER" id="PTHR11403">
    <property type="entry name" value="CYTOCHROME C OXIDASE SUBUNIT III"/>
    <property type="match status" value="1"/>
</dbReference>
<evidence type="ECO:0000256" key="2">
    <source>
        <dbReference type="ARBA" id="ARBA00004651"/>
    </source>
</evidence>
<feature type="transmembrane region" description="Helical" evidence="10">
    <location>
        <begin position="32"/>
        <end position="54"/>
    </location>
</feature>
<evidence type="ECO:0000256" key="6">
    <source>
        <dbReference type="ARBA" id="ARBA00022989"/>
    </source>
</evidence>
<evidence type="ECO:0000313" key="12">
    <source>
        <dbReference type="EMBL" id="BCU81301.1"/>
    </source>
</evidence>
<dbReference type="InterPro" id="IPR014246">
    <property type="entry name" value="QoxC"/>
</dbReference>
<evidence type="ECO:0000256" key="1">
    <source>
        <dbReference type="ARBA" id="ARBA00000725"/>
    </source>
</evidence>
<dbReference type="NCBIfam" id="TIGR02897">
    <property type="entry name" value="QoxC"/>
    <property type="match status" value="1"/>
</dbReference>
<dbReference type="CDD" id="cd02863">
    <property type="entry name" value="Ubiquinol_oxidase_III"/>
    <property type="match status" value="1"/>
</dbReference>
<protein>
    <recommendedName>
        <fullName evidence="10">Quinol oxidase subunit 3</fullName>
        <ecNumber evidence="10">1.10.3.-</ecNumber>
    </recommendedName>
</protein>
<evidence type="ECO:0000256" key="9">
    <source>
        <dbReference type="RuleBase" id="RU003376"/>
    </source>
</evidence>
<evidence type="ECO:0000313" key="13">
    <source>
        <dbReference type="Proteomes" id="UP000677436"/>
    </source>
</evidence>
<dbReference type="GO" id="GO:0016491">
    <property type="term" value="F:oxidoreductase activity"/>
    <property type="evidence" value="ECO:0007669"/>
    <property type="project" value="UniProtKB-KW"/>
</dbReference>
<feature type="domain" description="Heme-copper oxidase subunit III family profile" evidence="11">
    <location>
        <begin position="1"/>
        <end position="208"/>
    </location>
</feature>
<dbReference type="KEGG" id="pabs:JIR001_10840"/>
<dbReference type="AlphaFoldDB" id="A0A8D5ZNE5"/>
<proteinExistence type="inferred from homology"/>
<dbReference type="GO" id="GO:0004129">
    <property type="term" value="F:cytochrome-c oxidase activity"/>
    <property type="evidence" value="ECO:0007669"/>
    <property type="project" value="UniProtKB-UniRule"/>
</dbReference>
<comment type="function">
    <text evidence="10">Catalyzes quinol oxidation with the concomitant reduction of oxygen to water.</text>
</comment>
<comment type="subcellular location">
    <subcellularLocation>
        <location evidence="2 9">Cell membrane</location>
        <topology evidence="2 9">Multi-pass membrane protein</topology>
    </subcellularLocation>
</comment>
<dbReference type="InterPro" id="IPR013833">
    <property type="entry name" value="Cyt_c_oxidase_su3_a-hlx"/>
</dbReference>
<evidence type="ECO:0000259" key="11">
    <source>
        <dbReference type="PROSITE" id="PS50253"/>
    </source>
</evidence>
<keyword evidence="4 10" id="KW-1003">Cell membrane</keyword>
<keyword evidence="13" id="KW-1185">Reference proteome</keyword>
<keyword evidence="5 9" id="KW-0812">Transmembrane</keyword>
<evidence type="ECO:0000256" key="8">
    <source>
        <dbReference type="ARBA" id="ARBA00023136"/>
    </source>
</evidence>
<gene>
    <name evidence="12" type="ORF">JIR001_10840</name>
</gene>
<dbReference type="InterPro" id="IPR024791">
    <property type="entry name" value="Cyt_c/ubiquinol_Oxase_su3"/>
</dbReference>
<dbReference type="GO" id="GO:0042773">
    <property type="term" value="P:ATP synthesis coupled electron transport"/>
    <property type="evidence" value="ECO:0007669"/>
    <property type="project" value="UniProtKB-UniRule"/>
</dbReference>
<dbReference type="FunFam" id="1.20.120.80:FF:000001">
    <property type="entry name" value="Cytochrome (Ubi)quinol oxidase subunit III"/>
    <property type="match status" value="1"/>
</dbReference>
<dbReference type="GO" id="GO:0005886">
    <property type="term" value="C:plasma membrane"/>
    <property type="evidence" value="ECO:0007669"/>
    <property type="project" value="UniProtKB-SubCell"/>
</dbReference>
<evidence type="ECO:0000256" key="10">
    <source>
        <dbReference type="RuleBase" id="RU367152"/>
    </source>
</evidence>
<feature type="transmembrane region" description="Helical" evidence="10">
    <location>
        <begin position="74"/>
        <end position="95"/>
    </location>
</feature>
<dbReference type="InterPro" id="IPR035973">
    <property type="entry name" value="Cyt_c_oxidase_su3-like_sf"/>
</dbReference>
<name>A0A8D5ZNE5_9BACL</name>
<dbReference type="InterPro" id="IPR000298">
    <property type="entry name" value="Cyt_c_oxidase-like_su3"/>
</dbReference>
<dbReference type="PANTHER" id="PTHR11403:SF2">
    <property type="entry name" value="CYTOCHROME BO(3) UBIQUINOL OXIDASE SUBUNIT 3"/>
    <property type="match status" value="1"/>
</dbReference>
<sequence length="210" mass="23274">MAEHALQTHGKSAEESALPLEYSTEEGRLKIFGFWVFLGAEIVLFASLFATYLVLAGRTAGGPTAKELFEIKDFMMETIILLTSSFTCGLGTLALRNRSKGGILFWYVVTLLLGLAFIALEITEFVHYVGEGATMQRSAFLSGFFTLVGTHGAHVSLGILWMTLILIQLVQRGVTAATARRVFIVGLYWHFLDVVWIFIFTLVYLMGVAY</sequence>
<comment type="catalytic activity">
    <reaction evidence="1 10">
        <text>2 a quinol + O2 = 2 a quinone + 2 H2O</text>
        <dbReference type="Rhea" id="RHEA:55376"/>
        <dbReference type="ChEBI" id="CHEBI:15377"/>
        <dbReference type="ChEBI" id="CHEBI:15379"/>
        <dbReference type="ChEBI" id="CHEBI:24646"/>
        <dbReference type="ChEBI" id="CHEBI:132124"/>
    </reaction>
</comment>
<dbReference type="GO" id="GO:0019646">
    <property type="term" value="P:aerobic electron transport chain"/>
    <property type="evidence" value="ECO:0007669"/>
    <property type="project" value="UniProtKB-UniRule"/>
</dbReference>
<comment type="similarity">
    <text evidence="3 9">Belongs to the cytochrome c oxidase subunit 3 family.</text>
</comment>
<keyword evidence="6 10" id="KW-1133">Transmembrane helix</keyword>
<dbReference type="RefSeq" id="WP_212774557.1">
    <property type="nucleotide sequence ID" value="NZ_AP024601.1"/>
</dbReference>
<dbReference type="PROSITE" id="PS50253">
    <property type="entry name" value="COX3"/>
    <property type="match status" value="1"/>
</dbReference>
<dbReference type="EC" id="1.10.3.-" evidence="10"/>
<evidence type="ECO:0000256" key="5">
    <source>
        <dbReference type="ARBA" id="ARBA00022692"/>
    </source>
</evidence>
<dbReference type="Pfam" id="PF00510">
    <property type="entry name" value="COX3"/>
    <property type="match status" value="1"/>
</dbReference>
<evidence type="ECO:0000256" key="4">
    <source>
        <dbReference type="ARBA" id="ARBA00022475"/>
    </source>
</evidence>
<dbReference type="Gene3D" id="1.20.120.80">
    <property type="entry name" value="Cytochrome c oxidase, subunit III, four-helix bundle"/>
    <property type="match status" value="1"/>
</dbReference>
<dbReference type="SUPFAM" id="SSF81452">
    <property type="entry name" value="Cytochrome c oxidase subunit III-like"/>
    <property type="match status" value="1"/>
</dbReference>
<dbReference type="Proteomes" id="UP000677436">
    <property type="component" value="Chromosome"/>
</dbReference>
<evidence type="ECO:0000256" key="7">
    <source>
        <dbReference type="ARBA" id="ARBA00023002"/>
    </source>
</evidence>
<dbReference type="InterPro" id="IPR033946">
    <property type="entry name" value="Ubiquinol_oxase_su3_dom"/>
</dbReference>
<feature type="transmembrane region" description="Helical" evidence="10">
    <location>
        <begin position="140"/>
        <end position="170"/>
    </location>
</feature>
<reference evidence="12" key="2">
    <citation type="journal article" date="2021" name="Microbiol. Resour. Announc.">
        <title>Complete Genome Sequence of Polycladomyces abyssicola JIR-001T, Isolated from Hemipelagic Sediment in Deep Seawater.</title>
        <authorList>
            <person name="Tsubouchi T."/>
            <person name="Kaneko Y."/>
        </authorList>
    </citation>
    <scope>NUCLEOTIDE SEQUENCE</scope>
    <source>
        <strain evidence="12">JIR-001</strain>
    </source>
</reference>
<dbReference type="EMBL" id="AP024601">
    <property type="protein sequence ID" value="BCU81301.1"/>
    <property type="molecule type" value="Genomic_DNA"/>
</dbReference>
<organism evidence="12 13">
    <name type="scientific">Polycladomyces abyssicola</name>
    <dbReference type="NCBI Taxonomy" id="1125966"/>
    <lineage>
        <taxon>Bacteria</taxon>
        <taxon>Bacillati</taxon>
        <taxon>Bacillota</taxon>
        <taxon>Bacilli</taxon>
        <taxon>Bacillales</taxon>
        <taxon>Thermoactinomycetaceae</taxon>
        <taxon>Polycladomyces</taxon>
    </lineage>
</organism>
<evidence type="ECO:0000256" key="3">
    <source>
        <dbReference type="ARBA" id="ARBA00010581"/>
    </source>
</evidence>
<feature type="transmembrane region" description="Helical" evidence="10">
    <location>
        <begin position="182"/>
        <end position="206"/>
    </location>
</feature>
<keyword evidence="7 10" id="KW-0560">Oxidoreductase</keyword>
<accession>A0A8D5ZNE5</accession>
<feature type="transmembrane region" description="Helical" evidence="10">
    <location>
        <begin position="102"/>
        <end position="120"/>
    </location>
</feature>